<evidence type="ECO:0000256" key="3">
    <source>
        <dbReference type="ARBA" id="ARBA00022827"/>
    </source>
</evidence>
<dbReference type="PANTHER" id="PTHR13789">
    <property type="entry name" value="MONOOXYGENASE"/>
    <property type="match status" value="1"/>
</dbReference>
<evidence type="ECO:0000313" key="7">
    <source>
        <dbReference type="EMBL" id="OQE06580.1"/>
    </source>
</evidence>
<sequence>MATSHNPLKVIIIGAGIGGLTCAIACRHEGLDVSILEQAPKIMMVGAGIQVPPNAARVLGNFGLMDKILSRANIVESIDLRHYKSGEILTSRPGGSQVEQEFGSPWLVIHRADYQTILMEEAIRLGANLLLDSTVTSVDFDKTEVVCANGHTIKGDVVIGADGLLSRGNRLLGQESRPIETGDMAYRATFAREQLLLLGDSRIEDLCEESVVSSWIGPGRHCVFYPLNSGQQFNLVLVRPDNLPSDVRSTAGDITEMRDTFASWDEILTKMISCIETVLKWKLCHHEELETWYKQNVALLGDACHPTLPYQAQGAAMAVEDGAVLGKLLGLHSRDRPDGATEGIPRILQLYESLQKGRSTTNVNGAKANQRLYHLPDGPEQVKRDIMLKNADYKSPSSLSFVDVNYQTALLGCDCIAEAEAAFHKLKSVDV</sequence>
<dbReference type="Proteomes" id="UP000191518">
    <property type="component" value="Unassembled WGS sequence"/>
</dbReference>
<dbReference type="PANTHER" id="PTHR13789:SF311">
    <property type="entry name" value="HYDROXYLASE, PUTATIVE (AFU_ORTHOLOGUE AFUA_5G10180)-RELATED"/>
    <property type="match status" value="1"/>
</dbReference>
<evidence type="ECO:0000256" key="2">
    <source>
        <dbReference type="ARBA" id="ARBA00022630"/>
    </source>
</evidence>
<evidence type="ECO:0000256" key="1">
    <source>
        <dbReference type="ARBA" id="ARBA00007992"/>
    </source>
</evidence>
<protein>
    <recommendedName>
        <fullName evidence="6">FAD-binding domain-containing protein</fullName>
    </recommendedName>
</protein>
<dbReference type="FunFam" id="3.50.50.60:FF:000115">
    <property type="entry name" value="Salicylate hydroxylase, putative"/>
    <property type="match status" value="1"/>
</dbReference>
<evidence type="ECO:0000256" key="5">
    <source>
        <dbReference type="ARBA" id="ARBA00023033"/>
    </source>
</evidence>
<dbReference type="InterPro" id="IPR050493">
    <property type="entry name" value="FAD-dep_Monooxygenase_BioMet"/>
</dbReference>
<keyword evidence="4" id="KW-0560">Oxidoreductase</keyword>
<gene>
    <name evidence="7" type="ORF">PENVUL_c017G01981</name>
</gene>
<dbReference type="SUPFAM" id="SSF51905">
    <property type="entry name" value="FAD/NAD(P)-binding domain"/>
    <property type="match status" value="1"/>
</dbReference>
<dbReference type="GO" id="GO:0004497">
    <property type="term" value="F:monooxygenase activity"/>
    <property type="evidence" value="ECO:0007669"/>
    <property type="project" value="UniProtKB-KW"/>
</dbReference>
<dbReference type="EMBL" id="MDYP01000017">
    <property type="protein sequence ID" value="OQE06580.1"/>
    <property type="molecule type" value="Genomic_DNA"/>
</dbReference>
<evidence type="ECO:0000256" key="4">
    <source>
        <dbReference type="ARBA" id="ARBA00023002"/>
    </source>
</evidence>
<dbReference type="SUPFAM" id="SSF54373">
    <property type="entry name" value="FAD-linked reductases, C-terminal domain"/>
    <property type="match status" value="1"/>
</dbReference>
<proteinExistence type="inferred from homology"/>
<dbReference type="InterPro" id="IPR002938">
    <property type="entry name" value="FAD-bd"/>
</dbReference>
<dbReference type="PRINTS" id="PR00420">
    <property type="entry name" value="RNGMNOXGNASE"/>
</dbReference>
<dbReference type="GO" id="GO:0071949">
    <property type="term" value="F:FAD binding"/>
    <property type="evidence" value="ECO:0007669"/>
    <property type="project" value="InterPro"/>
</dbReference>
<keyword evidence="8" id="KW-1185">Reference proteome</keyword>
<evidence type="ECO:0000313" key="8">
    <source>
        <dbReference type="Proteomes" id="UP000191518"/>
    </source>
</evidence>
<organism evidence="7 8">
    <name type="scientific">Penicillium vulpinum</name>
    <dbReference type="NCBI Taxonomy" id="29845"/>
    <lineage>
        <taxon>Eukaryota</taxon>
        <taxon>Fungi</taxon>
        <taxon>Dikarya</taxon>
        <taxon>Ascomycota</taxon>
        <taxon>Pezizomycotina</taxon>
        <taxon>Eurotiomycetes</taxon>
        <taxon>Eurotiomycetidae</taxon>
        <taxon>Eurotiales</taxon>
        <taxon>Aspergillaceae</taxon>
        <taxon>Penicillium</taxon>
    </lineage>
</organism>
<feature type="domain" description="FAD-binding" evidence="6">
    <location>
        <begin position="9"/>
        <end position="334"/>
    </location>
</feature>
<dbReference type="AlphaFoldDB" id="A0A1V6RYN3"/>
<evidence type="ECO:0000259" key="6">
    <source>
        <dbReference type="Pfam" id="PF01494"/>
    </source>
</evidence>
<keyword evidence="2" id="KW-0285">Flavoprotein</keyword>
<comment type="similarity">
    <text evidence="1">Belongs to the paxM FAD-dependent monooxygenase family.</text>
</comment>
<name>A0A1V6RYN3_9EURO</name>
<comment type="caution">
    <text evidence="7">The sequence shown here is derived from an EMBL/GenBank/DDBJ whole genome shotgun (WGS) entry which is preliminary data.</text>
</comment>
<dbReference type="InterPro" id="IPR036188">
    <property type="entry name" value="FAD/NAD-bd_sf"/>
</dbReference>
<dbReference type="Gene3D" id="3.50.50.60">
    <property type="entry name" value="FAD/NAD(P)-binding domain"/>
    <property type="match status" value="1"/>
</dbReference>
<accession>A0A1V6RYN3</accession>
<dbReference type="Pfam" id="PF01494">
    <property type="entry name" value="FAD_binding_3"/>
    <property type="match status" value="1"/>
</dbReference>
<keyword evidence="5" id="KW-0503">Monooxygenase</keyword>
<reference evidence="8" key="1">
    <citation type="journal article" date="2017" name="Nat. Microbiol.">
        <title>Global analysis of biosynthetic gene clusters reveals vast potential of secondary metabolite production in Penicillium species.</title>
        <authorList>
            <person name="Nielsen J.C."/>
            <person name="Grijseels S."/>
            <person name="Prigent S."/>
            <person name="Ji B."/>
            <person name="Dainat J."/>
            <person name="Nielsen K.F."/>
            <person name="Frisvad J.C."/>
            <person name="Workman M."/>
            <person name="Nielsen J."/>
        </authorList>
    </citation>
    <scope>NUCLEOTIDE SEQUENCE [LARGE SCALE GENOMIC DNA]</scope>
    <source>
        <strain evidence="8">IBT 29486</strain>
    </source>
</reference>
<dbReference type="STRING" id="29845.A0A1V6RYN3"/>
<dbReference type="OrthoDB" id="1878542at2759"/>
<keyword evidence="3" id="KW-0274">FAD</keyword>